<evidence type="ECO:0000256" key="1">
    <source>
        <dbReference type="SAM" id="MobiDB-lite"/>
    </source>
</evidence>
<gene>
    <name evidence="2" type="ORF">V865_008525</name>
</gene>
<dbReference type="GeneID" id="91107326"/>
<accession>A0AAX4KXQ4</accession>
<name>A0AAX4KXQ4_9TREE</name>
<evidence type="ECO:0000313" key="2">
    <source>
        <dbReference type="EMBL" id="WWD10390.1"/>
    </source>
</evidence>
<dbReference type="Proteomes" id="UP001358614">
    <property type="component" value="Chromosome 3"/>
</dbReference>
<keyword evidence="3" id="KW-1185">Reference proteome</keyword>
<dbReference type="EMBL" id="CP144091">
    <property type="protein sequence ID" value="WWD10390.1"/>
    <property type="molecule type" value="Genomic_DNA"/>
</dbReference>
<protein>
    <submittedName>
        <fullName evidence="2">Uncharacterized protein</fullName>
    </submittedName>
</protein>
<organism evidence="2 3">
    <name type="scientific">Kwoniella europaea PYCC6329</name>
    <dbReference type="NCBI Taxonomy" id="1423913"/>
    <lineage>
        <taxon>Eukaryota</taxon>
        <taxon>Fungi</taxon>
        <taxon>Dikarya</taxon>
        <taxon>Basidiomycota</taxon>
        <taxon>Agaricomycotina</taxon>
        <taxon>Tremellomycetes</taxon>
        <taxon>Tremellales</taxon>
        <taxon>Cryptococcaceae</taxon>
        <taxon>Kwoniella</taxon>
    </lineage>
</organism>
<dbReference type="KEGG" id="ker:91107326"/>
<feature type="region of interest" description="Disordered" evidence="1">
    <location>
        <begin position="1"/>
        <end position="29"/>
    </location>
</feature>
<reference evidence="2 3" key="1">
    <citation type="submission" date="2024-01" db="EMBL/GenBank/DDBJ databases">
        <title>Comparative genomics of Cryptococcus and Kwoniella reveals pathogenesis evolution and contrasting modes of karyotype evolution via chromosome fusion or intercentromeric recombination.</title>
        <authorList>
            <person name="Coelho M.A."/>
            <person name="David-Palma M."/>
            <person name="Shea T."/>
            <person name="Bowers K."/>
            <person name="McGinley-Smith S."/>
            <person name="Mohammad A.W."/>
            <person name="Gnirke A."/>
            <person name="Yurkov A.M."/>
            <person name="Nowrousian M."/>
            <person name="Sun S."/>
            <person name="Cuomo C.A."/>
            <person name="Heitman J."/>
        </authorList>
    </citation>
    <scope>NUCLEOTIDE SEQUENCE [LARGE SCALE GENOMIC DNA]</scope>
    <source>
        <strain evidence="2 3">PYCC6329</strain>
    </source>
</reference>
<feature type="region of interest" description="Disordered" evidence="1">
    <location>
        <begin position="106"/>
        <end position="127"/>
    </location>
</feature>
<evidence type="ECO:0000313" key="3">
    <source>
        <dbReference type="Proteomes" id="UP001358614"/>
    </source>
</evidence>
<dbReference type="AlphaFoldDB" id="A0AAX4KXQ4"/>
<sequence length="127" mass="14234">MTETNDGSVPPQTSSTQATTDSNSFNTSCSLSFNKDTILVEVTTTYHLDPELKIIGSGRRRTYKSPSECFRGVYDLFVEMSRSEIHPSQIDFLELQIYGRSMEELPDLLGDGGDESKNVHELSYPDE</sequence>
<proteinExistence type="predicted"/>
<dbReference type="RefSeq" id="XP_066088357.1">
    <property type="nucleotide sequence ID" value="XM_066232260.1"/>
</dbReference>